<evidence type="ECO:0000259" key="9">
    <source>
        <dbReference type="Pfam" id="PF02729"/>
    </source>
</evidence>
<feature type="binding site" evidence="7">
    <location>
        <position position="225"/>
    </location>
    <ligand>
        <name>L-aspartate</name>
        <dbReference type="ChEBI" id="CHEBI:29991"/>
    </ligand>
</feature>
<comment type="pathway">
    <text evidence="1 7">Pyrimidine metabolism; UMP biosynthesis via de novo pathway; (S)-dihydroorotate from bicarbonate: step 2/3.</text>
</comment>
<feature type="domain" description="Aspartate/ornithine carbamoyltransferase carbamoyl-P binding" evidence="9">
    <location>
        <begin position="18"/>
        <end position="155"/>
    </location>
</feature>
<gene>
    <name evidence="7" type="primary">pyrB</name>
    <name evidence="10" type="ORF">SAMN05216352_103314</name>
</gene>
<dbReference type="GO" id="GO:0006520">
    <property type="term" value="P:amino acid metabolic process"/>
    <property type="evidence" value="ECO:0007669"/>
    <property type="project" value="InterPro"/>
</dbReference>
<organism evidence="10 11">
    <name type="scientific">Alteribacillus bidgolensis</name>
    <dbReference type="NCBI Taxonomy" id="930129"/>
    <lineage>
        <taxon>Bacteria</taxon>
        <taxon>Bacillati</taxon>
        <taxon>Bacillota</taxon>
        <taxon>Bacilli</taxon>
        <taxon>Bacillales</taxon>
        <taxon>Bacillaceae</taxon>
        <taxon>Alteribacillus</taxon>
    </lineage>
</organism>
<feature type="domain" description="Aspartate/ornithine carbamoyltransferase Asp/Orn-binding" evidence="8">
    <location>
        <begin position="161"/>
        <end position="303"/>
    </location>
</feature>
<dbReference type="GO" id="GO:0044205">
    <property type="term" value="P:'de novo' UMP biosynthetic process"/>
    <property type="evidence" value="ECO:0007669"/>
    <property type="project" value="UniProtKB-UniRule"/>
</dbReference>
<proteinExistence type="inferred from homology"/>
<dbReference type="InterPro" id="IPR006130">
    <property type="entry name" value="Asp/Orn_carbamoylTrfase"/>
</dbReference>
<dbReference type="InterPro" id="IPR036901">
    <property type="entry name" value="Asp/Orn_carbamoylTrfase_sf"/>
</dbReference>
<dbReference type="EC" id="2.1.3.2" evidence="7"/>
<evidence type="ECO:0000256" key="1">
    <source>
        <dbReference type="ARBA" id="ARBA00004852"/>
    </source>
</evidence>
<reference evidence="10 11" key="1">
    <citation type="submission" date="2016-10" db="EMBL/GenBank/DDBJ databases">
        <authorList>
            <person name="de Groot N.N."/>
        </authorList>
    </citation>
    <scope>NUCLEOTIDE SEQUENCE [LARGE SCALE GENOMIC DNA]</scope>
    <source>
        <strain evidence="11">P4B,CCM 7963,CECT 7998,DSM 25260,IBRC-M 10614,KCTC 13821</strain>
    </source>
</reference>
<evidence type="ECO:0000256" key="3">
    <source>
        <dbReference type="ARBA" id="ARBA00022679"/>
    </source>
</evidence>
<feature type="binding site" evidence="7">
    <location>
        <position position="92"/>
    </location>
    <ligand>
        <name>L-aspartate</name>
        <dbReference type="ChEBI" id="CHEBI:29991"/>
    </ligand>
</feature>
<dbReference type="HAMAP" id="MF_00001">
    <property type="entry name" value="Asp_carb_tr"/>
    <property type="match status" value="1"/>
</dbReference>
<dbReference type="STRING" id="930129.SAMN05216352_103314"/>
<evidence type="ECO:0000313" key="11">
    <source>
        <dbReference type="Proteomes" id="UP000199017"/>
    </source>
</evidence>
<feature type="binding site" evidence="7">
    <location>
        <position position="65"/>
    </location>
    <ligand>
        <name>carbamoyl phosphate</name>
        <dbReference type="ChEBI" id="CHEBI:58228"/>
    </ligand>
</feature>
<dbReference type="Pfam" id="PF00185">
    <property type="entry name" value="OTCace"/>
    <property type="match status" value="1"/>
</dbReference>
<dbReference type="UniPathway" id="UPA00070">
    <property type="reaction ID" value="UER00116"/>
</dbReference>
<evidence type="ECO:0000256" key="6">
    <source>
        <dbReference type="ARBA" id="ARBA00048859"/>
    </source>
</evidence>
<dbReference type="GO" id="GO:0016597">
    <property type="term" value="F:amino acid binding"/>
    <property type="evidence" value="ECO:0007669"/>
    <property type="project" value="InterPro"/>
</dbReference>
<comment type="similarity">
    <text evidence="2 7">Belongs to the aspartate/ornithine carbamoyltransferase superfamily. ATCase family.</text>
</comment>
<feature type="binding site" evidence="7">
    <location>
        <position position="145"/>
    </location>
    <ligand>
        <name>carbamoyl phosphate</name>
        <dbReference type="ChEBI" id="CHEBI:58228"/>
    </ligand>
</feature>
<protein>
    <recommendedName>
        <fullName evidence="7">Aspartate carbamoyltransferase</fullName>
        <ecNumber evidence="7">2.1.3.2</ecNumber>
    </recommendedName>
    <alternativeName>
        <fullName evidence="7">Aspartate transcarbamylase</fullName>
        <shortName evidence="7">ATCase</shortName>
    </alternativeName>
</protein>
<evidence type="ECO:0000256" key="7">
    <source>
        <dbReference type="HAMAP-Rule" id="MF_00001"/>
    </source>
</evidence>
<dbReference type="PRINTS" id="PR00101">
    <property type="entry name" value="ATCASE"/>
</dbReference>
<dbReference type="NCBIfam" id="NF002032">
    <property type="entry name" value="PRK00856.1"/>
    <property type="match status" value="1"/>
</dbReference>
<feature type="binding site" evidence="7">
    <location>
        <position position="114"/>
    </location>
    <ligand>
        <name>carbamoyl phosphate</name>
        <dbReference type="ChEBI" id="CHEBI:58228"/>
    </ligand>
</feature>
<dbReference type="Gene3D" id="3.40.50.1370">
    <property type="entry name" value="Aspartate/ornithine carbamoyltransferase"/>
    <property type="match status" value="2"/>
</dbReference>
<feature type="binding site" evidence="7">
    <location>
        <position position="142"/>
    </location>
    <ligand>
        <name>carbamoyl phosphate</name>
        <dbReference type="ChEBI" id="CHEBI:58228"/>
    </ligand>
</feature>
<evidence type="ECO:0000256" key="4">
    <source>
        <dbReference type="ARBA" id="ARBA00022975"/>
    </source>
</evidence>
<dbReference type="PROSITE" id="PS00097">
    <property type="entry name" value="CARBAMOYLTRANSFERASE"/>
    <property type="match status" value="1"/>
</dbReference>
<keyword evidence="4 7" id="KW-0665">Pyrimidine biosynthesis</keyword>
<dbReference type="EMBL" id="FNDU01000003">
    <property type="protein sequence ID" value="SDH91636.1"/>
    <property type="molecule type" value="Genomic_DNA"/>
</dbReference>
<dbReference type="InterPro" id="IPR002082">
    <property type="entry name" value="Asp_carbamoyltransf"/>
</dbReference>
<feature type="binding site" evidence="7">
    <location>
        <position position="266"/>
    </location>
    <ligand>
        <name>carbamoyl phosphate</name>
        <dbReference type="ChEBI" id="CHEBI:58228"/>
    </ligand>
</feature>
<dbReference type="PANTHER" id="PTHR45753">
    <property type="entry name" value="ORNITHINE CARBAMOYLTRANSFERASE, MITOCHONDRIAL"/>
    <property type="match status" value="1"/>
</dbReference>
<dbReference type="PRINTS" id="PR00100">
    <property type="entry name" value="AOTCASE"/>
</dbReference>
<comment type="function">
    <text evidence="5 7">Catalyzes the condensation of carbamoyl phosphate and aspartate to form carbamoyl aspartate and inorganic phosphate, the committed step in the de novo pyrimidine nucleotide biosynthesis pathway.</text>
</comment>
<keyword evidence="3 7" id="KW-0808">Transferase</keyword>
<dbReference type="PANTHER" id="PTHR45753:SF6">
    <property type="entry name" value="ASPARTATE CARBAMOYLTRANSFERASE"/>
    <property type="match status" value="1"/>
</dbReference>
<dbReference type="GO" id="GO:0005829">
    <property type="term" value="C:cytosol"/>
    <property type="evidence" value="ECO:0007669"/>
    <property type="project" value="TreeGrafter"/>
</dbReference>
<sequence length="314" mass="35831">MMMQTELERKRKQLQPTHVLTMEDWGVTEIHNLLDRAEILSRSSKPFPAQRLFAVNLFFEPSTRTKISFEAAERNLGLDVLPFEADTSSVKKGETLYDTVKTLESIGANVVVIRHSKERYFDELIDKINIPIINGGDGCGHHPTQSFLDLLTIKQEFGTFQGLNIVIAGDIFHSRVARSNLEVLERLGAHVFVSGPKEWMSKELMHRYVSMDEAVEKADVMMMLRIQHERHAVKMVAGPADYHELYGLTAKREKKMKQNSIIMHPAPINRDVEIADELVECARSRIFKQMKNGVFVRMALLSHVLDHNRGGILQ</sequence>
<evidence type="ECO:0000313" key="10">
    <source>
        <dbReference type="EMBL" id="SDH91636.1"/>
    </source>
</evidence>
<dbReference type="AlphaFoldDB" id="A0A1G8GBE1"/>
<dbReference type="InterPro" id="IPR006132">
    <property type="entry name" value="Asp/Orn_carbamoyltranf_P-bd"/>
</dbReference>
<dbReference type="RefSeq" id="WP_245917775.1">
    <property type="nucleotide sequence ID" value="NZ_FNDU01000003.1"/>
</dbReference>
<feature type="binding site" evidence="7">
    <location>
        <position position="175"/>
    </location>
    <ligand>
        <name>L-aspartate</name>
        <dbReference type="ChEBI" id="CHEBI:29991"/>
    </ligand>
</feature>
<comment type="catalytic activity">
    <reaction evidence="6 7">
        <text>carbamoyl phosphate + L-aspartate = N-carbamoyl-L-aspartate + phosphate + H(+)</text>
        <dbReference type="Rhea" id="RHEA:20013"/>
        <dbReference type="ChEBI" id="CHEBI:15378"/>
        <dbReference type="ChEBI" id="CHEBI:29991"/>
        <dbReference type="ChEBI" id="CHEBI:32814"/>
        <dbReference type="ChEBI" id="CHEBI:43474"/>
        <dbReference type="ChEBI" id="CHEBI:58228"/>
        <dbReference type="EC" id="2.1.3.2"/>
    </reaction>
</comment>
<dbReference type="InterPro" id="IPR006131">
    <property type="entry name" value="Asp_carbamoyltransf_Asp/Orn-bd"/>
</dbReference>
<keyword evidence="11" id="KW-1185">Reference proteome</keyword>
<dbReference type="FunFam" id="3.40.50.1370:FF:000011">
    <property type="entry name" value="Aspartate carbamoyltransferase"/>
    <property type="match status" value="1"/>
</dbReference>
<name>A0A1G8GBE1_9BACI</name>
<dbReference type="GO" id="GO:0006207">
    <property type="term" value="P:'de novo' pyrimidine nucleobase biosynthetic process"/>
    <property type="evidence" value="ECO:0007669"/>
    <property type="project" value="InterPro"/>
</dbReference>
<dbReference type="NCBIfam" id="TIGR00670">
    <property type="entry name" value="asp_carb_tr"/>
    <property type="match status" value="1"/>
</dbReference>
<dbReference type="Proteomes" id="UP000199017">
    <property type="component" value="Unassembled WGS sequence"/>
</dbReference>
<evidence type="ECO:0000256" key="5">
    <source>
        <dbReference type="ARBA" id="ARBA00043884"/>
    </source>
</evidence>
<dbReference type="SUPFAM" id="SSF53671">
    <property type="entry name" value="Aspartate/ornithine carbamoyltransferase"/>
    <property type="match status" value="1"/>
</dbReference>
<feature type="binding site" evidence="7">
    <location>
        <position position="64"/>
    </location>
    <ligand>
        <name>carbamoyl phosphate</name>
        <dbReference type="ChEBI" id="CHEBI:58228"/>
    </ligand>
</feature>
<evidence type="ECO:0000256" key="2">
    <source>
        <dbReference type="ARBA" id="ARBA00008896"/>
    </source>
</evidence>
<dbReference type="Pfam" id="PF02729">
    <property type="entry name" value="OTCace_N"/>
    <property type="match status" value="1"/>
</dbReference>
<dbReference type="GO" id="GO:0004070">
    <property type="term" value="F:aspartate carbamoyltransferase activity"/>
    <property type="evidence" value="ECO:0007669"/>
    <property type="project" value="UniProtKB-UniRule"/>
</dbReference>
<feature type="binding site" evidence="7">
    <location>
        <position position="267"/>
    </location>
    <ligand>
        <name>carbamoyl phosphate</name>
        <dbReference type="ChEBI" id="CHEBI:58228"/>
    </ligand>
</feature>
<comment type="subunit">
    <text evidence="7">Heterododecamer (2C3:3R2) of six catalytic PyrB chains organized as two trimers (C3), and six regulatory PyrI chains organized as three dimers (R2).</text>
</comment>
<evidence type="ECO:0000259" key="8">
    <source>
        <dbReference type="Pfam" id="PF00185"/>
    </source>
</evidence>
<accession>A0A1G8GBE1</accession>